<evidence type="ECO:0000313" key="2">
    <source>
        <dbReference type="EMBL" id="SPJ31842.1"/>
    </source>
</evidence>
<sequence>MLSLFRNNRTKVENHGGKKMKDKNPIEPLLSQITEILHKIQNHDGSISNNLTPQIIEEIERLENAIALFNDVNQKTFQDANIDVENLKIDSSRSQMISDKDKRVLKQAQEIEKDAKKLQFAFSKIMERGQKVSVKKEDPLKQKIKERRKRFKPLGGDKNWIPM</sequence>
<dbReference type="AlphaFoldDB" id="A0A2P9HA34"/>
<dbReference type="OrthoDB" id="21770at2"/>
<feature type="region of interest" description="Disordered" evidence="1">
    <location>
        <begin position="1"/>
        <end position="24"/>
    </location>
</feature>
<evidence type="ECO:0000256" key="1">
    <source>
        <dbReference type="SAM" id="MobiDB-lite"/>
    </source>
</evidence>
<accession>A0A2P9HA34</accession>
<organism evidence="2 3">
    <name type="scientific">Protochlamydia amoebophila (strain UWE25)</name>
    <dbReference type="NCBI Taxonomy" id="264201"/>
    <lineage>
        <taxon>Bacteria</taxon>
        <taxon>Pseudomonadati</taxon>
        <taxon>Chlamydiota</taxon>
        <taxon>Chlamydiia</taxon>
        <taxon>Parachlamydiales</taxon>
        <taxon>Parachlamydiaceae</taxon>
        <taxon>Candidatus Protochlamydia</taxon>
    </lineage>
</organism>
<dbReference type="STRING" id="264201.pc1358"/>
<evidence type="ECO:0000313" key="3">
    <source>
        <dbReference type="Proteomes" id="UP000000529"/>
    </source>
</evidence>
<name>A0A2P9HA34_PARUW</name>
<protein>
    <submittedName>
        <fullName evidence="2">Uncharacterized protein</fullName>
    </submittedName>
</protein>
<gene>
    <name evidence="2" type="ORF">PC_RS06520</name>
</gene>
<keyword evidence="3" id="KW-1185">Reference proteome</keyword>
<reference evidence="2 3" key="1">
    <citation type="journal article" date="2004" name="Science">
        <title>Illuminating the evolutionary history of chlamydiae.</title>
        <authorList>
            <person name="Horn M."/>
            <person name="Collingro A."/>
            <person name="Schmitz-Esser S."/>
            <person name="Beier C.L."/>
            <person name="Purkhold U."/>
            <person name="Fartmann B."/>
            <person name="Brandt P."/>
            <person name="Nyakatura G.J."/>
            <person name="Droege M."/>
            <person name="Frishman D."/>
            <person name="Rattei T."/>
            <person name="Mewes H."/>
            <person name="Wagner M."/>
        </authorList>
    </citation>
    <scope>NUCLEOTIDE SEQUENCE [LARGE SCALE GENOMIC DNA]</scope>
    <source>
        <strain evidence="2 3">UWE25</strain>
    </source>
</reference>
<proteinExistence type="predicted"/>
<dbReference type="Proteomes" id="UP000000529">
    <property type="component" value="Chromosome"/>
</dbReference>
<dbReference type="KEGG" id="pcu:PC_RS06520"/>
<dbReference type="EMBL" id="BX908798">
    <property type="protein sequence ID" value="SPJ31842.1"/>
    <property type="molecule type" value="Genomic_DNA"/>
</dbReference>